<dbReference type="EMBL" id="BGPR01143552">
    <property type="protein sequence ID" value="GBN72493.1"/>
    <property type="molecule type" value="Genomic_DNA"/>
</dbReference>
<accession>A0A4Y2Q510</accession>
<comment type="caution">
    <text evidence="1">The sequence shown here is derived from an EMBL/GenBank/DDBJ whole genome shotgun (WGS) entry which is preliminary data.</text>
</comment>
<name>A0A4Y2Q510_ARAVE</name>
<dbReference type="EMBL" id="BGPR01136362">
    <property type="protein sequence ID" value="GBN57667.1"/>
    <property type="molecule type" value="Genomic_DNA"/>
</dbReference>
<dbReference type="AlphaFoldDB" id="A0A4Y2Q510"/>
<dbReference type="Proteomes" id="UP000499080">
    <property type="component" value="Unassembled WGS sequence"/>
</dbReference>
<keyword evidence="4" id="KW-1185">Reference proteome</keyword>
<dbReference type="EMBL" id="BGPR01136366">
    <property type="protein sequence ID" value="GBN57676.1"/>
    <property type="molecule type" value="Genomic_DNA"/>
</dbReference>
<organism evidence="1 4">
    <name type="scientific">Araneus ventricosus</name>
    <name type="common">Orbweaver spider</name>
    <name type="synonym">Epeira ventricosa</name>
    <dbReference type="NCBI Taxonomy" id="182803"/>
    <lineage>
        <taxon>Eukaryota</taxon>
        <taxon>Metazoa</taxon>
        <taxon>Ecdysozoa</taxon>
        <taxon>Arthropoda</taxon>
        <taxon>Chelicerata</taxon>
        <taxon>Arachnida</taxon>
        <taxon>Araneae</taxon>
        <taxon>Araneomorphae</taxon>
        <taxon>Entelegynae</taxon>
        <taxon>Araneoidea</taxon>
        <taxon>Araneidae</taxon>
        <taxon>Araneus</taxon>
    </lineage>
</organism>
<proteinExistence type="predicted"/>
<sequence length="36" mass="4164">MVSSKRFHKAIDVNVPISESPKWYEGARLNYAENLL</sequence>
<evidence type="ECO:0000313" key="3">
    <source>
        <dbReference type="EMBL" id="GBN72493.1"/>
    </source>
</evidence>
<dbReference type="OrthoDB" id="10253869at2759"/>
<reference evidence="1 4" key="1">
    <citation type="journal article" date="2019" name="Sci. Rep.">
        <title>Orb-weaving spider Araneus ventricosus genome elucidates the spidroin gene catalogue.</title>
        <authorList>
            <person name="Kono N."/>
            <person name="Nakamura H."/>
            <person name="Ohtoshi R."/>
            <person name="Moran D.A.P."/>
            <person name="Shinohara A."/>
            <person name="Yoshida Y."/>
            <person name="Fujiwara M."/>
            <person name="Mori M."/>
            <person name="Tomita M."/>
            <person name="Arakawa K."/>
        </authorList>
    </citation>
    <scope>NUCLEOTIDE SEQUENCE [LARGE SCALE GENOMIC DNA]</scope>
</reference>
<evidence type="ECO:0000313" key="1">
    <source>
        <dbReference type="EMBL" id="GBN57667.1"/>
    </source>
</evidence>
<gene>
    <name evidence="1" type="ORF">AVEN_176222_1</name>
    <name evidence="2" type="ORF">AVEN_221194_1</name>
    <name evidence="3" type="ORF">AVEN_3727_1</name>
</gene>
<protein>
    <submittedName>
        <fullName evidence="1">Uncharacterized protein</fullName>
    </submittedName>
</protein>
<evidence type="ECO:0000313" key="2">
    <source>
        <dbReference type="EMBL" id="GBN57676.1"/>
    </source>
</evidence>
<evidence type="ECO:0000313" key="4">
    <source>
        <dbReference type="Proteomes" id="UP000499080"/>
    </source>
</evidence>
<feature type="non-terminal residue" evidence="1">
    <location>
        <position position="36"/>
    </location>
</feature>